<organism evidence="2 3">
    <name type="scientific">Salinicola acroporae</name>
    <dbReference type="NCBI Taxonomy" id="1541440"/>
    <lineage>
        <taxon>Bacteria</taxon>
        <taxon>Pseudomonadati</taxon>
        <taxon>Pseudomonadota</taxon>
        <taxon>Gammaproteobacteria</taxon>
        <taxon>Oceanospirillales</taxon>
        <taxon>Halomonadaceae</taxon>
        <taxon>Salinicola</taxon>
    </lineage>
</organism>
<accession>A0ABT6I6P7</accession>
<evidence type="ECO:0000313" key="2">
    <source>
        <dbReference type="EMBL" id="MDH4572925.1"/>
    </source>
</evidence>
<dbReference type="EMBL" id="PGFS01000001">
    <property type="protein sequence ID" value="MDH4572925.1"/>
    <property type="molecule type" value="Genomic_DNA"/>
</dbReference>
<feature type="region of interest" description="Disordered" evidence="1">
    <location>
        <begin position="102"/>
        <end position="159"/>
    </location>
</feature>
<keyword evidence="3" id="KW-1185">Reference proteome</keyword>
<dbReference type="Proteomes" id="UP001162135">
    <property type="component" value="Unassembled WGS sequence"/>
</dbReference>
<reference evidence="2" key="1">
    <citation type="journal article" date="2015" name="Antonie Van Leeuwenhoek">
        <title>Comparative 16S rRNA signatures and multilocus sequence analysis for the genus Salinicola and description of Salinicola acroporae sp. nov., isolated from coral Acropora digitifera.</title>
        <authorList>
            <person name="Lepcha R.T."/>
            <person name="Poddar A."/>
            <person name="Schumann P."/>
            <person name="Das S.K."/>
        </authorList>
    </citation>
    <scope>NUCLEOTIDE SEQUENCE</scope>
    <source>
        <strain evidence="2">S4-41</strain>
    </source>
</reference>
<proteinExistence type="predicted"/>
<comment type="caution">
    <text evidence="2">The sequence shown here is derived from an EMBL/GenBank/DDBJ whole genome shotgun (WGS) entry which is preliminary data.</text>
</comment>
<evidence type="ECO:0000256" key="1">
    <source>
        <dbReference type="SAM" id="MobiDB-lite"/>
    </source>
</evidence>
<protein>
    <submittedName>
        <fullName evidence="2">Uncharacterized protein</fullName>
    </submittedName>
</protein>
<sequence>MPRQPLQQRVDLVLGTVQRDQRDIGTDCGDSGVNRQQIDPWVVLRQRFGVIQRAVAQGDEAVLGAVAAQSAHQPLAELRAQRRGFEHHQPLVGRQQFERHGVLGQPGVGQGVPTAFADGRLDQPRQAGASRPSEVTSRRASSQSVRCRPKRPMLWVSAA</sequence>
<evidence type="ECO:0000313" key="3">
    <source>
        <dbReference type="Proteomes" id="UP001162135"/>
    </source>
</evidence>
<gene>
    <name evidence="2" type="ORF">CUR86_10980</name>
</gene>
<reference evidence="2" key="2">
    <citation type="submission" date="2017-11" db="EMBL/GenBank/DDBJ databases">
        <authorList>
            <person name="Das S.K."/>
        </authorList>
    </citation>
    <scope>NUCLEOTIDE SEQUENCE</scope>
    <source>
        <strain evidence="2">S4-41</strain>
    </source>
</reference>
<feature type="compositionally biased region" description="Polar residues" evidence="1">
    <location>
        <begin position="133"/>
        <end position="145"/>
    </location>
</feature>
<name>A0ABT6I6P7_9GAMM</name>